<keyword evidence="9 13" id="KW-0067">ATP-binding</keyword>
<evidence type="ECO:0000256" key="8">
    <source>
        <dbReference type="ARBA" id="ARBA00022741"/>
    </source>
</evidence>
<comment type="similarity">
    <text evidence="2 13 15">Belongs to the poxviridae poly(A) polymerase catalytic subunit family.</text>
</comment>
<dbReference type="SUPFAM" id="SSF160957">
    <property type="entry name" value="Poly(A) polymerase catalytic subunit-like"/>
    <property type="match status" value="1"/>
</dbReference>
<evidence type="ECO:0000256" key="4">
    <source>
        <dbReference type="ARBA" id="ARBA00012388"/>
    </source>
</evidence>
<dbReference type="Gene3D" id="3.30.460.60">
    <property type="entry name" value="Poxvirus poly(A) polymerase, nucleotidyltransferase domain"/>
    <property type="match status" value="1"/>
</dbReference>
<gene>
    <name evidence="19" type="primary">SOPV-ELK-025</name>
</gene>
<evidence type="ECO:0000256" key="6">
    <source>
        <dbReference type="ARBA" id="ARBA00022664"/>
    </source>
</evidence>
<evidence type="ECO:0000259" key="17">
    <source>
        <dbReference type="Pfam" id="PF12629"/>
    </source>
</evidence>
<organism evidence="19">
    <name type="scientific">Sea otter poxvirus</name>
    <dbReference type="NCBI Taxonomy" id="1416741"/>
    <lineage>
        <taxon>Viruses</taxon>
        <taxon>Varidnaviria</taxon>
        <taxon>Bamfordvirae</taxon>
        <taxon>Nucleocytoviricota</taxon>
        <taxon>Pokkesviricetes</taxon>
        <taxon>Chitovirales</taxon>
        <taxon>Poxviridae</taxon>
        <taxon>Chordopoxvirinae</taxon>
        <taxon>Mustelpoxvirus</taxon>
        <taxon>Mustelpoxvirus seaotterpox</taxon>
        <taxon>Sea otterpox virus</taxon>
    </lineage>
</organism>
<proteinExistence type="inferred from homology"/>
<dbReference type="GeneID" id="36841022"/>
<evidence type="ECO:0000256" key="14">
    <source>
        <dbReference type="PIRSR" id="PIRSR015693-50"/>
    </source>
</evidence>
<dbReference type="Proteomes" id="UP000249273">
    <property type="component" value="Segment"/>
</dbReference>
<dbReference type="RefSeq" id="YP_009480563.1">
    <property type="nucleotide sequence ID" value="NC_037656.1"/>
</dbReference>
<evidence type="ECO:0000256" key="3">
    <source>
        <dbReference type="ARBA" id="ARBA00011405"/>
    </source>
</evidence>
<dbReference type="Pfam" id="PF03296">
    <property type="entry name" value="Pox_polyA_pol"/>
    <property type="match status" value="1"/>
</dbReference>
<keyword evidence="20" id="KW-1185">Reference proteome</keyword>
<feature type="active site" evidence="14">
    <location>
        <position position="194"/>
    </location>
</feature>
<dbReference type="InterPro" id="IPR024398">
    <property type="entry name" value="Poxvirus_polyA_pol_cat_N"/>
</dbReference>
<keyword evidence="8 13" id="KW-0547">Nucleotide-binding</keyword>
<dbReference type="InterPro" id="IPR038337">
    <property type="entry name" value="Poxvirus_polyA_pol_cat_N_sf"/>
</dbReference>
<dbReference type="Pfam" id="PF12630">
    <property type="entry name" value="Pox_polyA_pol_N"/>
    <property type="match status" value="1"/>
</dbReference>
<dbReference type="GO" id="GO:0005524">
    <property type="term" value="F:ATP binding"/>
    <property type="evidence" value="ECO:0007669"/>
    <property type="project" value="UniProtKB-UniRule"/>
</dbReference>
<evidence type="ECO:0000259" key="16">
    <source>
        <dbReference type="Pfam" id="PF03296"/>
    </source>
</evidence>
<dbReference type="CDD" id="cd20919">
    <property type="entry name" value="polyA_pol_Pox"/>
    <property type="match status" value="1"/>
</dbReference>
<evidence type="ECO:0000256" key="5">
    <source>
        <dbReference type="ARBA" id="ARBA00017061"/>
    </source>
</evidence>
<dbReference type="EC" id="2.7.7.19" evidence="4 13"/>
<evidence type="ECO:0000256" key="12">
    <source>
        <dbReference type="ARBA" id="ARBA00048830"/>
    </source>
</evidence>
<keyword evidence="6 13" id="KW-0507">mRNA processing</keyword>
<evidence type="ECO:0000313" key="19">
    <source>
        <dbReference type="EMBL" id="AWU47070.1"/>
    </source>
</evidence>
<accession>A0A2U9QHI8</accession>
<dbReference type="InterPro" id="IPR037265">
    <property type="entry name" value="PolyA_pol_cat_sf"/>
</dbReference>
<evidence type="ECO:0000256" key="7">
    <source>
        <dbReference type="ARBA" id="ARBA00022679"/>
    </source>
</evidence>
<protein>
    <recommendedName>
        <fullName evidence="5 13">Poly(A) polymerase catalytic subunit</fullName>
        <ecNumber evidence="4 13">2.7.7.19</ecNumber>
    </recommendedName>
    <alternativeName>
        <fullName evidence="11 13">Poly(A) polymerase large subunit</fullName>
    </alternativeName>
</protein>
<evidence type="ECO:0000256" key="2">
    <source>
        <dbReference type="ARBA" id="ARBA00006268"/>
    </source>
</evidence>
<evidence type="ECO:0000256" key="11">
    <source>
        <dbReference type="ARBA" id="ARBA00029948"/>
    </source>
</evidence>
<feature type="domain" description="Poly(A) polymerase nucleotidyltransferase" evidence="16">
    <location>
        <begin position="123"/>
        <end position="269"/>
    </location>
</feature>
<keyword evidence="10 13" id="KW-0804">Transcription</keyword>
<evidence type="ECO:0000313" key="20">
    <source>
        <dbReference type="Proteomes" id="UP000249273"/>
    </source>
</evidence>
<dbReference type="Gene3D" id="1.20.1270.320">
    <property type="entry name" value="Poxvirus poly(A) polymerase, N domain"/>
    <property type="match status" value="1"/>
</dbReference>
<dbReference type="GO" id="GO:1990817">
    <property type="term" value="F:poly(A) RNA polymerase activity"/>
    <property type="evidence" value="ECO:0007669"/>
    <property type="project" value="UniProtKB-UniRule"/>
</dbReference>
<dbReference type="GO" id="GO:0006397">
    <property type="term" value="P:mRNA processing"/>
    <property type="evidence" value="ECO:0007669"/>
    <property type="project" value="UniProtKB-UniRule"/>
</dbReference>
<evidence type="ECO:0000256" key="9">
    <source>
        <dbReference type="ARBA" id="ARBA00022840"/>
    </source>
</evidence>
<reference evidence="19" key="1">
    <citation type="submission" date="2018-05" db="EMBL/GenBank/DDBJ databases">
        <title>Complete Genome Sequence of a Novel Sea Otter Poxvirus.</title>
        <authorList>
            <person name="Jacob J.M."/>
            <person name="Subramaniam K."/>
            <person name="Tu S.-L."/>
            <person name="Nielsen O."/>
            <person name="Tuomi P.A."/>
            <person name="Upton C."/>
            <person name="Waltzek T.B."/>
        </authorList>
    </citation>
    <scope>NUCLEOTIDE SEQUENCE [LARGE SCALE GENOMIC DNA]</scope>
    <source>
        <strain evidence="19">ELK</strain>
    </source>
</reference>
<evidence type="ECO:0000256" key="10">
    <source>
        <dbReference type="ARBA" id="ARBA00023163"/>
    </source>
</evidence>
<dbReference type="InterPro" id="IPR038419">
    <property type="entry name" value="PolyA_pol_nucTrfase_sf_Poxvir"/>
</dbReference>
<dbReference type="InterPro" id="IPR004976">
    <property type="entry name" value="PolyA_pol_cat_Poxvir"/>
</dbReference>
<sequence>MQPKKAIISAYIGKEPDISTYYILSAHSKNIYKIMRFDKMLFTSLLRKNKRRFFPHQTDASASILAKRVNDYFNKQKTISQVGRIVSIIELQYVLVTTYTHILGVLTMNAPSIYMSNPPLQVSCMNVLAQQALTSYNVATPSDKPMGRHHTSDLVDSVNHLVEEYLRRHNKSCICYGSYSLHLLNSNIQYCDIDIVQTNSRIFLINMAFLLYFITGRHVTLLKVPFLKQYTVLHDEDGGHILDSFNIRQSTMNKVPKILVDNIYILDPILQLMAMLKMFSQIDRLEDIARNPTKPIDRLATLLAYVQTELCIVFDGIDTHMPLHSTIDEDNRIVTVCCDTLDAGFNIARVYLDENVLANDLLHIQSDNDEVDFESISNSVFLISDNILYTYFSNTILLSNENTVHDISKRALTAHIIMFLLLTDHPNARSSVVRLVKSLISDRSPIFKIINRDKKSGSHGIIDIYNDIISH</sequence>
<dbReference type="PIRSF" id="PIRSF015693">
    <property type="entry name" value="VAC-48L_nuct"/>
    <property type="match status" value="1"/>
</dbReference>
<evidence type="ECO:0000256" key="15">
    <source>
        <dbReference type="RuleBase" id="RU004458"/>
    </source>
</evidence>
<dbReference type="InterPro" id="IPR024231">
    <property type="entry name" value="PolyA_pol_nucTrfase_Poxvir"/>
</dbReference>
<feature type="domain" description="Poxvirus poly(A) polymerase catalytic subunit C-terminal" evidence="17">
    <location>
        <begin position="272"/>
        <end position="471"/>
    </location>
</feature>
<dbReference type="KEGG" id="vg:36841022"/>
<feature type="domain" description="Poxvirus poly(A) polymerase catalytic subunit N-terminal" evidence="18">
    <location>
        <begin position="5"/>
        <end position="108"/>
    </location>
</feature>
<comment type="catalytic activity">
    <reaction evidence="12 13 15">
        <text>RNA(n) + ATP = RNA(n)-3'-adenine ribonucleotide + diphosphate</text>
        <dbReference type="Rhea" id="RHEA:11332"/>
        <dbReference type="Rhea" id="RHEA-COMP:14527"/>
        <dbReference type="Rhea" id="RHEA-COMP:17347"/>
        <dbReference type="ChEBI" id="CHEBI:30616"/>
        <dbReference type="ChEBI" id="CHEBI:33019"/>
        <dbReference type="ChEBI" id="CHEBI:140395"/>
        <dbReference type="ChEBI" id="CHEBI:173115"/>
        <dbReference type="EC" id="2.7.7.19"/>
    </reaction>
</comment>
<feature type="active site" evidence="14">
    <location>
        <position position="192"/>
    </location>
</feature>
<dbReference type="EMBL" id="MH427217">
    <property type="protein sequence ID" value="AWU47070.1"/>
    <property type="molecule type" value="Genomic_DNA"/>
</dbReference>
<comment type="subunit">
    <text evidence="3 13 15">Heterodimer of a large (catalytic) subunit and a small (regulatory) subunit.</text>
</comment>
<comment type="function">
    <text evidence="1 13 15">Polymerase that creates the 3'-poly(A) tail of mRNA's.</text>
</comment>
<dbReference type="OrthoDB" id="3428at10239"/>
<dbReference type="Pfam" id="PF12629">
    <property type="entry name" value="Pox_polyA_pol_C"/>
    <property type="match status" value="1"/>
</dbReference>
<evidence type="ECO:0000256" key="1">
    <source>
        <dbReference type="ARBA" id="ARBA00003054"/>
    </source>
</evidence>
<keyword evidence="7 13" id="KW-0808">Transferase</keyword>
<dbReference type="InterPro" id="IPR024397">
    <property type="entry name" value="Poxvirus_polyA_pol_cat_C"/>
</dbReference>
<name>A0A2U9QHI8_9POXV</name>
<evidence type="ECO:0000256" key="13">
    <source>
        <dbReference type="PIRNR" id="PIRNR015693"/>
    </source>
</evidence>
<evidence type="ECO:0000259" key="18">
    <source>
        <dbReference type="Pfam" id="PF12630"/>
    </source>
</evidence>